<dbReference type="PANTHER" id="PTHR31984">
    <property type="entry name" value="TRANSPORTER, PUTATIVE (DUF179)-RELATED"/>
    <property type="match status" value="1"/>
</dbReference>
<dbReference type="Gene3D" id="3.40.1740.10">
    <property type="entry name" value="VC0467-like"/>
    <property type="match status" value="1"/>
</dbReference>
<protein>
    <recommendedName>
        <fullName evidence="2">Transcriptional regulator</fullName>
    </recommendedName>
</protein>
<dbReference type="Pfam" id="PF02622">
    <property type="entry name" value="DUF179"/>
    <property type="match status" value="1"/>
</dbReference>
<organism evidence="1">
    <name type="scientific">Tetraselmis sp. GSL018</name>
    <dbReference type="NCBI Taxonomy" id="582737"/>
    <lineage>
        <taxon>Eukaryota</taxon>
        <taxon>Viridiplantae</taxon>
        <taxon>Chlorophyta</taxon>
        <taxon>core chlorophytes</taxon>
        <taxon>Chlorodendrophyceae</taxon>
        <taxon>Chlorodendrales</taxon>
        <taxon>Chlorodendraceae</taxon>
        <taxon>Tetraselmis</taxon>
    </lineage>
</organism>
<dbReference type="AlphaFoldDB" id="A0A061RL08"/>
<reference evidence="1" key="1">
    <citation type="submission" date="2014-05" db="EMBL/GenBank/DDBJ databases">
        <title>The transcriptome of the halophilic microalga Tetraselmis sp. GSL018 isolated from the Great Salt Lake, Utah.</title>
        <authorList>
            <person name="Jinkerson R.E."/>
            <person name="D'Adamo S."/>
            <person name="Posewitz M.C."/>
        </authorList>
    </citation>
    <scope>NUCLEOTIDE SEQUENCE</scope>
    <source>
        <strain evidence="1">GSL018</strain>
    </source>
</reference>
<evidence type="ECO:0008006" key="2">
    <source>
        <dbReference type="Google" id="ProtNLM"/>
    </source>
</evidence>
<dbReference type="SUPFAM" id="SSF143456">
    <property type="entry name" value="VC0467-like"/>
    <property type="match status" value="1"/>
</dbReference>
<evidence type="ECO:0000313" key="1">
    <source>
        <dbReference type="EMBL" id="JAC71201.1"/>
    </source>
</evidence>
<accession>A0A061RL08</accession>
<dbReference type="PANTHER" id="PTHR31984:SF18">
    <property type="entry name" value="TRANSCRIPTIONAL REGULATOR"/>
    <property type="match status" value="1"/>
</dbReference>
<sequence>MNRPSTMTFGGLSAPGQGSSRLQDNFANSVIYIGGFDMTEIVHVVHGHSLPGSKEIVPGIHAGGEVAAIEAVERGELSPREFRFFAGCKVWEPGELQAEVARGAWVPAACSRPLVLKPCLGLPTPLWREVMELMGGDFGEEARRAYGIGGG</sequence>
<name>A0A061RL08_9CHLO</name>
<dbReference type="EMBL" id="GBEZ01014912">
    <property type="protein sequence ID" value="JAC71201.1"/>
    <property type="molecule type" value="Transcribed_RNA"/>
</dbReference>
<dbReference type="InterPro" id="IPR003774">
    <property type="entry name" value="AlgH-like"/>
</dbReference>
<gene>
    <name evidence="1" type="ORF">TSPGSL018_2441</name>
</gene>
<proteinExistence type="predicted"/>